<dbReference type="EMBL" id="BPFZ01000002">
    <property type="protein sequence ID" value="GIU66232.1"/>
    <property type="molecule type" value="Genomic_DNA"/>
</dbReference>
<dbReference type="Gene3D" id="3.40.50.300">
    <property type="entry name" value="P-loop containing nucleotide triphosphate hydrolases"/>
    <property type="match status" value="1"/>
</dbReference>
<sequence>MNDKLGQVVKFPTKKPLGRIMAIASGKGGVGKTFVAVTLARALSELGERVLLVDSDLGLANVDIQLGIHPDLNLSHVMDGEATLAEAVMRIAGGSTCLGGFDLLPGSHGVSSIAELGEREVQRMGAGITALSFSYDRILVDLSAGIGKTVLKIAADADDVLLVAVDEPASLTDGYAFVKLVRTRNPDARIGILANRVKNKKEADRIYQSFARACGTWLGFEPGKAGAIHEDGAVKAAIRAQMLLARHAPQAVALGDVETIAHLVRAGSAFQTHVATAVEA</sequence>
<keyword evidence="2" id="KW-0067">ATP-binding</keyword>
<accession>A0ABQ4PT96</accession>
<dbReference type="InterPro" id="IPR025501">
    <property type="entry name" value="MinD_FleN"/>
</dbReference>
<evidence type="ECO:0000256" key="1">
    <source>
        <dbReference type="ARBA" id="ARBA00022741"/>
    </source>
</evidence>
<evidence type="ECO:0000259" key="3">
    <source>
        <dbReference type="Pfam" id="PF01656"/>
    </source>
</evidence>
<organism evidence="4 5">
    <name type="scientific">Candidatus Phycosocius spiralis</name>
    <dbReference type="NCBI Taxonomy" id="2815099"/>
    <lineage>
        <taxon>Bacteria</taxon>
        <taxon>Pseudomonadati</taxon>
        <taxon>Pseudomonadota</taxon>
        <taxon>Alphaproteobacteria</taxon>
        <taxon>Caulobacterales</taxon>
        <taxon>Caulobacterales incertae sedis</taxon>
        <taxon>Candidatus Phycosocius</taxon>
    </lineage>
</organism>
<dbReference type="PANTHER" id="PTHR43384:SF4">
    <property type="entry name" value="CELLULOSE BIOSYNTHESIS PROTEIN BCSQ-RELATED"/>
    <property type="match status" value="1"/>
</dbReference>
<proteinExistence type="predicted"/>
<dbReference type="SUPFAM" id="SSF52540">
    <property type="entry name" value="P-loop containing nucleoside triphosphate hydrolases"/>
    <property type="match status" value="1"/>
</dbReference>
<dbReference type="InterPro" id="IPR027417">
    <property type="entry name" value="P-loop_NTPase"/>
</dbReference>
<feature type="domain" description="CobQ/CobB/MinD/ParA nucleotide binding" evidence="3">
    <location>
        <begin position="22"/>
        <end position="235"/>
    </location>
</feature>
<name>A0ABQ4PT96_9PROT</name>
<dbReference type="PIRSF" id="PIRSF003092">
    <property type="entry name" value="MinD"/>
    <property type="match status" value="1"/>
</dbReference>
<keyword evidence="1" id="KW-0547">Nucleotide-binding</keyword>
<keyword evidence="5" id="KW-1185">Reference proteome</keyword>
<evidence type="ECO:0000313" key="4">
    <source>
        <dbReference type="EMBL" id="GIU66232.1"/>
    </source>
</evidence>
<gene>
    <name evidence="4" type="ORF">PsB1_0386</name>
</gene>
<evidence type="ECO:0000313" key="5">
    <source>
        <dbReference type="Proteomes" id="UP001161064"/>
    </source>
</evidence>
<evidence type="ECO:0000256" key="2">
    <source>
        <dbReference type="ARBA" id="ARBA00022840"/>
    </source>
</evidence>
<dbReference type="Proteomes" id="UP001161064">
    <property type="component" value="Unassembled WGS sequence"/>
</dbReference>
<protein>
    <submittedName>
        <fullName evidence="4">Site-determining protein</fullName>
    </submittedName>
</protein>
<reference evidence="4" key="2">
    <citation type="journal article" date="2023" name="ISME Commun">
        <title>Characterization of a bloom-associated alphaproteobacterial lineage, 'Candidatus Phycosocius': insights into freshwater algal-bacterial interactions.</title>
        <authorList>
            <person name="Tanabe Y."/>
            <person name="Yamaguchi H."/>
            <person name="Yoshida M."/>
            <person name="Kai A."/>
            <person name="Okazaki Y."/>
        </authorList>
    </citation>
    <scope>NUCLEOTIDE SEQUENCE</scope>
    <source>
        <strain evidence="4">BOTRYCO-1</strain>
    </source>
</reference>
<dbReference type="RefSeq" id="WP_284358718.1">
    <property type="nucleotide sequence ID" value="NZ_BPFZ01000002.1"/>
</dbReference>
<comment type="caution">
    <text evidence="4">The sequence shown here is derived from an EMBL/GenBank/DDBJ whole genome shotgun (WGS) entry which is preliminary data.</text>
</comment>
<dbReference type="InterPro" id="IPR050625">
    <property type="entry name" value="ParA/MinD_ATPase"/>
</dbReference>
<reference evidence="4" key="1">
    <citation type="submission" date="2021-05" db="EMBL/GenBank/DDBJ databases">
        <authorList>
            <person name="Tanabe Y."/>
        </authorList>
    </citation>
    <scope>NUCLEOTIDE SEQUENCE</scope>
    <source>
        <strain evidence="4">BOTRYCO-1</strain>
    </source>
</reference>
<dbReference type="Pfam" id="PF01656">
    <property type="entry name" value="CbiA"/>
    <property type="match status" value="1"/>
</dbReference>
<dbReference type="InterPro" id="IPR002586">
    <property type="entry name" value="CobQ/CobB/MinD/ParA_Nub-bd_dom"/>
</dbReference>
<dbReference type="PANTHER" id="PTHR43384">
    <property type="entry name" value="SEPTUM SITE-DETERMINING PROTEIN MIND HOMOLOG, CHLOROPLASTIC-RELATED"/>
    <property type="match status" value="1"/>
</dbReference>